<evidence type="ECO:0000256" key="4">
    <source>
        <dbReference type="ARBA" id="ARBA00022840"/>
    </source>
</evidence>
<dbReference type="PROSITE" id="PS51192">
    <property type="entry name" value="HELICASE_ATP_BIND_1"/>
    <property type="match status" value="2"/>
</dbReference>
<evidence type="ECO:0000259" key="5">
    <source>
        <dbReference type="PROSITE" id="PS51192"/>
    </source>
</evidence>
<dbReference type="InterPro" id="IPR014001">
    <property type="entry name" value="Helicase_ATP-bd"/>
</dbReference>
<dbReference type="CDD" id="cd18795">
    <property type="entry name" value="SF2_C_Ski2"/>
    <property type="match status" value="2"/>
</dbReference>
<evidence type="ECO:0000313" key="7">
    <source>
        <dbReference type="EMBL" id="GMM50766.1"/>
    </source>
</evidence>
<dbReference type="Gene3D" id="3.40.50.300">
    <property type="entry name" value="P-loop containing nucleotide triphosphate hydrolases"/>
    <property type="match status" value="4"/>
</dbReference>
<dbReference type="Pfam" id="PF00271">
    <property type="entry name" value="Helicase_C"/>
    <property type="match status" value="2"/>
</dbReference>
<protein>
    <submittedName>
        <fullName evidence="7">RNA helicase</fullName>
    </submittedName>
</protein>
<keyword evidence="2" id="KW-0378">Hydrolase</keyword>
<evidence type="ECO:0000256" key="1">
    <source>
        <dbReference type="ARBA" id="ARBA00022741"/>
    </source>
</evidence>
<dbReference type="FunFam" id="3.40.50.300:FF:000062">
    <property type="entry name" value="U5 small nuclear ribonucleoprotein helicase"/>
    <property type="match status" value="1"/>
</dbReference>
<name>A0AAV5RHY3_STABA</name>
<dbReference type="Pfam" id="PF02889">
    <property type="entry name" value="Sec63"/>
    <property type="match status" value="2"/>
</dbReference>
<dbReference type="Gene3D" id="1.10.3380.10">
    <property type="entry name" value="Sec63 N-terminal domain-like domain"/>
    <property type="match status" value="2"/>
</dbReference>
<dbReference type="Proteomes" id="UP001362899">
    <property type="component" value="Unassembled WGS sequence"/>
</dbReference>
<dbReference type="SUPFAM" id="SSF52540">
    <property type="entry name" value="P-loop containing nucleoside triphosphate hydrolases"/>
    <property type="match status" value="3"/>
</dbReference>
<feature type="domain" description="Helicase C-terminal" evidence="6">
    <location>
        <begin position="1310"/>
        <end position="1500"/>
    </location>
</feature>
<evidence type="ECO:0000256" key="2">
    <source>
        <dbReference type="ARBA" id="ARBA00022801"/>
    </source>
</evidence>
<dbReference type="SMART" id="SM00490">
    <property type="entry name" value="HELICc"/>
    <property type="match status" value="2"/>
</dbReference>
<feature type="domain" description="Helicase ATP-binding" evidence="5">
    <location>
        <begin position="1101"/>
        <end position="1277"/>
    </location>
</feature>
<dbReference type="GO" id="GO:0004386">
    <property type="term" value="F:helicase activity"/>
    <property type="evidence" value="ECO:0007669"/>
    <property type="project" value="UniProtKB-KW"/>
</dbReference>
<feature type="domain" description="Helicase ATP-binding" evidence="5">
    <location>
        <begin position="232"/>
        <end position="423"/>
    </location>
</feature>
<dbReference type="InterPro" id="IPR035892">
    <property type="entry name" value="C2_domain_sf"/>
</dbReference>
<dbReference type="PANTHER" id="PTHR47961:SF13">
    <property type="entry name" value="ACTIVATING SIGNAL COINTEGRATOR 1 COMPLEX SUBUNIT 3"/>
    <property type="match status" value="1"/>
</dbReference>
<evidence type="ECO:0000259" key="6">
    <source>
        <dbReference type="PROSITE" id="PS51194"/>
    </source>
</evidence>
<evidence type="ECO:0000313" key="8">
    <source>
        <dbReference type="Proteomes" id="UP001362899"/>
    </source>
</evidence>
<dbReference type="InterPro" id="IPR036390">
    <property type="entry name" value="WH_DNA-bd_sf"/>
</dbReference>
<dbReference type="SMART" id="SM00382">
    <property type="entry name" value="AAA"/>
    <property type="match status" value="2"/>
</dbReference>
<organism evidence="7 8">
    <name type="scientific">Starmerella bacillaris</name>
    <name type="common">Yeast</name>
    <name type="synonym">Candida zemplinina</name>
    <dbReference type="NCBI Taxonomy" id="1247836"/>
    <lineage>
        <taxon>Eukaryota</taxon>
        <taxon>Fungi</taxon>
        <taxon>Dikarya</taxon>
        <taxon>Ascomycota</taxon>
        <taxon>Saccharomycotina</taxon>
        <taxon>Dipodascomycetes</taxon>
        <taxon>Dipodascales</taxon>
        <taxon>Trichomonascaceae</taxon>
        <taxon>Starmerella</taxon>
    </lineage>
</organism>
<feature type="domain" description="Helicase C-terminal" evidence="6">
    <location>
        <begin position="464"/>
        <end position="659"/>
    </location>
</feature>
<dbReference type="SUPFAM" id="SSF46785">
    <property type="entry name" value="Winged helix' DNA-binding domain"/>
    <property type="match status" value="1"/>
</dbReference>
<accession>A0AAV5RHY3</accession>
<dbReference type="FunFam" id="3.40.50.300:FF:003287">
    <property type="entry name" value="U5 small nuclear ribonucleoprotein 200 kDa helicase"/>
    <property type="match status" value="1"/>
</dbReference>
<dbReference type="GO" id="GO:0003676">
    <property type="term" value="F:nucleic acid binding"/>
    <property type="evidence" value="ECO:0007669"/>
    <property type="project" value="InterPro"/>
</dbReference>
<dbReference type="InterPro" id="IPR027417">
    <property type="entry name" value="P-loop_NTPase"/>
</dbReference>
<reference evidence="7 8" key="1">
    <citation type="journal article" date="2023" name="Elife">
        <title>Identification of key yeast species and microbe-microbe interactions impacting larval growth of Drosophila in the wild.</title>
        <authorList>
            <person name="Mure A."/>
            <person name="Sugiura Y."/>
            <person name="Maeda R."/>
            <person name="Honda K."/>
            <person name="Sakurai N."/>
            <person name="Takahashi Y."/>
            <person name="Watada M."/>
            <person name="Katoh T."/>
            <person name="Gotoh A."/>
            <person name="Gotoh Y."/>
            <person name="Taniguchi I."/>
            <person name="Nakamura K."/>
            <person name="Hayashi T."/>
            <person name="Katayama T."/>
            <person name="Uemura T."/>
            <person name="Hattori Y."/>
        </authorList>
    </citation>
    <scope>NUCLEOTIDE SEQUENCE [LARGE SCALE GENOMIC DNA]</scope>
    <source>
        <strain evidence="7 8">SB-73</strain>
    </source>
</reference>
<dbReference type="GO" id="GO:0016787">
    <property type="term" value="F:hydrolase activity"/>
    <property type="evidence" value="ECO:0007669"/>
    <property type="project" value="UniProtKB-KW"/>
</dbReference>
<dbReference type="InterPro" id="IPR001650">
    <property type="entry name" value="Helicase_C-like"/>
</dbReference>
<dbReference type="Pfam" id="PF00270">
    <property type="entry name" value="DEAD"/>
    <property type="match status" value="2"/>
</dbReference>
<dbReference type="SMART" id="SM00487">
    <property type="entry name" value="DEXDc"/>
    <property type="match status" value="2"/>
</dbReference>
<dbReference type="InterPro" id="IPR011545">
    <property type="entry name" value="DEAD/DEAH_box_helicase_dom"/>
</dbReference>
<dbReference type="Pfam" id="PF23445">
    <property type="entry name" value="WHD_SNRNP200"/>
    <property type="match status" value="2"/>
</dbReference>
<dbReference type="PANTHER" id="PTHR47961">
    <property type="entry name" value="DNA POLYMERASE THETA, PUTATIVE (AFU_ORTHOLOGUE AFUA_1G05260)-RELATED"/>
    <property type="match status" value="1"/>
</dbReference>
<dbReference type="PIRSF" id="PIRSF039073">
    <property type="entry name" value="BRR2"/>
    <property type="match status" value="1"/>
</dbReference>
<dbReference type="InterPro" id="IPR003593">
    <property type="entry name" value="AAA+_ATPase"/>
</dbReference>
<dbReference type="FunFam" id="3.40.50.300:FF:000231">
    <property type="entry name" value="Activating signal cointegrator 1 complex subunit 3"/>
    <property type="match status" value="1"/>
</dbReference>
<dbReference type="InterPro" id="IPR050474">
    <property type="entry name" value="Hel308_SKI2-like"/>
</dbReference>
<proteinExistence type="predicted"/>
<dbReference type="FunFam" id="1.10.10.10:FF:000024">
    <property type="entry name" value="U5 small nuclear ribonucleoprotein helicase"/>
    <property type="match status" value="1"/>
</dbReference>
<dbReference type="GO" id="GO:0005524">
    <property type="term" value="F:ATP binding"/>
    <property type="evidence" value="ECO:0007669"/>
    <property type="project" value="UniProtKB-KW"/>
</dbReference>
<keyword evidence="1" id="KW-0547">Nucleotide-binding</keyword>
<keyword evidence="4" id="KW-0067">ATP-binding</keyword>
<dbReference type="InterPro" id="IPR036388">
    <property type="entry name" value="WH-like_DNA-bd_sf"/>
</dbReference>
<dbReference type="SMART" id="SM00973">
    <property type="entry name" value="Sec63"/>
    <property type="match status" value="2"/>
</dbReference>
<comment type="caution">
    <text evidence="7">The sequence shown here is derived from an EMBL/GenBank/DDBJ whole genome shotgun (WGS) entry which is preliminary data.</text>
</comment>
<dbReference type="FunFam" id="1.10.3380.10:FF:000002">
    <property type="entry name" value="Activating signal cointegrator 1 complex subunit 3"/>
    <property type="match status" value="1"/>
</dbReference>
<dbReference type="Gene3D" id="1.10.10.10">
    <property type="entry name" value="Winged helix-like DNA-binding domain superfamily/Winged helix DNA-binding domain"/>
    <property type="match status" value="2"/>
</dbReference>
<keyword evidence="8" id="KW-1185">Reference proteome</keyword>
<dbReference type="SUPFAM" id="SSF158702">
    <property type="entry name" value="Sec63 N-terminal domain-like"/>
    <property type="match status" value="2"/>
</dbReference>
<keyword evidence="3 7" id="KW-0347">Helicase</keyword>
<dbReference type="Gene3D" id="2.60.40.150">
    <property type="entry name" value="C2 domain"/>
    <property type="match status" value="1"/>
</dbReference>
<gene>
    <name evidence="7" type="ORF">DASB73_017240</name>
</gene>
<sequence>MALVQLISELKIDEAAFSELNFDYDRDYIPTQCLKTSDLTKNIPSSWFEVFRDSCKNLSSSIGSNDLDLENIIIDLLKESNDEALQSSLVDIVGYDNIDFVADVLQHKQELLRELDLKQMKIKIKEENKRKNSNLAFIDSNSVLRPENMEFPHVYKQTASAALMFANTKRMLPAGTTRESLPNFEKVVIPASDQNAPISDSIKIKIEDMDENCQVTFSKYDTLNPVQSLVYPVVYDTNENMLICAPTGAGKTDVALLALLRVIRQMQEMQKLKGETEGNFDPIPWKAVYVAPLKALAAEITEKMGSRLAWMGIKVRELTGDMQLTRAEIAATDILVTTPEKWDVVTRKADDDNGLATQIQLLIIDEVHLLHEDRGAVIESLVSRTRRLVESQQRPIRIIGLSATLPNYLDVAEFLGVNPKRGLFFFDGRFRPVPLEQQFFGIRTPKQAGTNSRMAFQKQLDYVAYEQCVAALRRGVSVMVFVHSRKDTFKTAQTFAQLAQQDGLSSLFIGEESSKFEREMSKFSNRGLSELFRMGFATHNAGMSRVERKMSEKLFANNGVRVLCTTSTLAWGVNLPAAVVIIKGTDIYDAQKGGFVDLGISDVIQIFGRAGRPQYKQGGTGILCTSAERMDHYLDAITNQHAIESRFAKQLPEHLNAEVALGSVSNVQEAVQWLGYTYWFVRALRSPQTYGLLPKDLNEDPDLSVYRRKLVIEATFRLRSAQMLIYDEDDISESLVSKDIGRIASEFYIPMSTIELFHEKIGPLSTVADFIDVLCGSVDFESMKVRKEETEELKSVAEEVPYPVDLDSNSGKAALLLQSYINRKQLKDSALNSDMAYVAQNAARILRAFFLLCISRGWGSSSLSALLIEKAVSQQMWPDSMHPLLQISEIPNTVTRYLNQSKSGSEKGLEELKTFTSKELGELIHNHGWGGRLAGIVSRFPLPEILLARAHPLTARVSKVVVDISLLEPFKFDRGIHGNVLFFWFLVYAPGMDSTLVYSDRILISAREVAEMEPIRREFAVPLNQDIPRFVIKVVSDKFIAAETTSLVDVGNLKVPEGQAIRTPLLRLRPLPVQALHNKKVEDYYSRRFRHFNPMQTMCFHALYHEKHSVLIGSPTGSGKTIACEIAALAALRDYPKMKIVYVAPMKALVRERVDDWRSGLCTVPFLSGGFKPKLVELTGDSQPSSKDVREASFVVTTPEKFDGISRHSKWAQENVSLVILDEVHLLAGDRGPILEALVSRLTRTSGVKPRLLGLSTAVANAGDLGAWLDIHDTSGVYNYPSSVRPVPLQMFIDGFPEVRGGFCPFMKTMNKPTYLAIRRHSPTKPVLVFVPSRRQTRLTAMDLISLSGGNAKWLHMSDAELESELAAVNDDTLKHTLQFGIALHHAGLDNNDRKISHRLYAEGKVQILVATSTLAWGVNLPAYLVIVKGTQYFDAKACGYVDMSLTDVLQMMGRAGRPRYDTSGVAVVFTKQTTKQFYKYFLNLGFPVESSLHKPQILENHLGAEITGQRVKTIYDAHDFLEHTFLYRRVNANPAYYLSPEDAEANNSDEELRNKISDWLINRINTAVDELVKSGCLEKRSGISLTPTTLMGIVSFYYINHMSMRLFVEKLSHVSDLRSLLQMISLASEFDGLAVRHDEDNLNAQLSIACPFPGEELNLHMADPHVKTYLLLQARINSIALPIEDYYQDTLGVLDQTIRVIQAIIDTAVQMNMYSVVVLAIKTLRAVKQGVTLEDNMIGIIPGLKREIKKNSAYNLKDLNVNMINKLRIPTEQQAAFKRAIKGLPKVDIEGNKLRIHAKEEHVWCPKFHKPQIESWFVIVRKNGSIESLERVQREKDVIMDGTVTIMNDTLCIDYNWSNENI</sequence>
<evidence type="ECO:0000256" key="3">
    <source>
        <dbReference type="ARBA" id="ARBA00022806"/>
    </source>
</evidence>
<dbReference type="InterPro" id="IPR004179">
    <property type="entry name" value="Sec63-dom"/>
</dbReference>
<dbReference type="InterPro" id="IPR057842">
    <property type="entry name" value="WH_MER3"/>
</dbReference>
<dbReference type="PROSITE" id="PS51194">
    <property type="entry name" value="HELICASE_CTER"/>
    <property type="match status" value="2"/>
</dbReference>
<dbReference type="EMBL" id="BTGC01000003">
    <property type="protein sequence ID" value="GMM50766.1"/>
    <property type="molecule type" value="Genomic_DNA"/>
</dbReference>